<accession>A0A6A0A7M4</accession>
<gene>
    <name evidence="1" type="ORF">HaLaN_27045</name>
</gene>
<dbReference type="AlphaFoldDB" id="A0A6A0A7M4"/>
<comment type="caution">
    <text evidence="1">The sequence shown here is derived from an EMBL/GenBank/DDBJ whole genome shotgun (WGS) entry which is preliminary data.</text>
</comment>
<dbReference type="Proteomes" id="UP000485058">
    <property type="component" value="Unassembled WGS sequence"/>
</dbReference>
<protein>
    <recommendedName>
        <fullName evidence="3">Ubiquitin-like domain-containing protein</fullName>
    </recommendedName>
</protein>
<reference evidence="1 2" key="1">
    <citation type="submission" date="2020-02" db="EMBL/GenBank/DDBJ databases">
        <title>Draft genome sequence of Haematococcus lacustris strain NIES-144.</title>
        <authorList>
            <person name="Morimoto D."/>
            <person name="Nakagawa S."/>
            <person name="Yoshida T."/>
            <person name="Sawayama S."/>
        </authorList>
    </citation>
    <scope>NUCLEOTIDE SEQUENCE [LARGE SCALE GENOMIC DNA]</scope>
    <source>
        <strain evidence="1 2">NIES-144</strain>
    </source>
</reference>
<proteinExistence type="predicted"/>
<sequence>MQLTGVYEGREVTVSASPSDTLASLRAKLLDDFGISNWQADQYTVADLMSGLVTRGARALGLCRGPDLLRLSPGSPWRP</sequence>
<name>A0A6A0A7M4_HAELA</name>
<evidence type="ECO:0000313" key="2">
    <source>
        <dbReference type="Proteomes" id="UP000485058"/>
    </source>
</evidence>
<organism evidence="1 2">
    <name type="scientific">Haematococcus lacustris</name>
    <name type="common">Green alga</name>
    <name type="synonym">Haematococcus pluvialis</name>
    <dbReference type="NCBI Taxonomy" id="44745"/>
    <lineage>
        <taxon>Eukaryota</taxon>
        <taxon>Viridiplantae</taxon>
        <taxon>Chlorophyta</taxon>
        <taxon>core chlorophytes</taxon>
        <taxon>Chlorophyceae</taxon>
        <taxon>CS clade</taxon>
        <taxon>Chlamydomonadales</taxon>
        <taxon>Haematococcaceae</taxon>
        <taxon>Haematococcus</taxon>
    </lineage>
</organism>
<keyword evidence="2" id="KW-1185">Reference proteome</keyword>
<evidence type="ECO:0008006" key="3">
    <source>
        <dbReference type="Google" id="ProtNLM"/>
    </source>
</evidence>
<evidence type="ECO:0000313" key="1">
    <source>
        <dbReference type="EMBL" id="GFH28536.1"/>
    </source>
</evidence>
<dbReference type="EMBL" id="BLLF01003923">
    <property type="protein sequence ID" value="GFH28536.1"/>
    <property type="molecule type" value="Genomic_DNA"/>
</dbReference>